<keyword evidence="2" id="KW-1185">Reference proteome</keyword>
<evidence type="ECO:0000313" key="1">
    <source>
        <dbReference type="EMBL" id="MDW8802003.1"/>
    </source>
</evidence>
<comment type="caution">
    <text evidence="1">The sequence shown here is derived from an EMBL/GenBank/DDBJ whole genome shotgun (WGS) entry which is preliminary data.</text>
</comment>
<organism evidence="1 2">
    <name type="scientific">Clostridium tanneri</name>
    <dbReference type="NCBI Taxonomy" id="3037988"/>
    <lineage>
        <taxon>Bacteria</taxon>
        <taxon>Bacillati</taxon>
        <taxon>Bacillota</taxon>
        <taxon>Clostridia</taxon>
        <taxon>Eubacteriales</taxon>
        <taxon>Clostridiaceae</taxon>
        <taxon>Clostridium</taxon>
    </lineage>
</organism>
<dbReference type="EMBL" id="JARUJP010000014">
    <property type="protein sequence ID" value="MDW8802003.1"/>
    <property type="molecule type" value="Genomic_DNA"/>
</dbReference>
<name>A0ABU4JV30_9CLOT</name>
<reference evidence="1 2" key="1">
    <citation type="submission" date="2023-04" db="EMBL/GenBank/DDBJ databases">
        <title>Clostridium tannerae sp. nov., isolated from the fecal material of an alpaca.</title>
        <authorList>
            <person name="Miller S."/>
            <person name="Hendry M."/>
            <person name="King J."/>
            <person name="Sankaranarayanan K."/>
            <person name="Lawson P.A."/>
        </authorList>
    </citation>
    <scope>NUCLEOTIDE SEQUENCE [LARGE SCALE GENOMIC DNA]</scope>
    <source>
        <strain evidence="1 2">A1-XYC3</strain>
    </source>
</reference>
<dbReference type="RefSeq" id="WP_261670296.1">
    <property type="nucleotide sequence ID" value="NZ_JARUJP010000014.1"/>
</dbReference>
<protein>
    <submittedName>
        <fullName evidence="1">Uncharacterized protein</fullName>
    </submittedName>
</protein>
<proteinExistence type="predicted"/>
<sequence>MGKVIEFKKFSRKINKDNFKETNDDLDIFTENDLAYKRRELEITANEIDHLISCVYKQILMNEQIISKVEKDYDFEKSTYLKDFNDKLHDIMYFLTNSVYGDCIIININFLELKYLTGTLQLELEMIKESTDNTSEYMEAIEELFSRIYPLYRSWEKELL</sequence>
<accession>A0ABU4JV30</accession>
<evidence type="ECO:0000313" key="2">
    <source>
        <dbReference type="Proteomes" id="UP001281656"/>
    </source>
</evidence>
<gene>
    <name evidence="1" type="ORF">P8V03_12670</name>
</gene>
<dbReference type="Proteomes" id="UP001281656">
    <property type="component" value="Unassembled WGS sequence"/>
</dbReference>